<evidence type="ECO:0000313" key="1">
    <source>
        <dbReference type="EMBL" id="WHY53868.1"/>
    </source>
</evidence>
<dbReference type="EMBL" id="CP126101">
    <property type="protein sequence ID" value="WHY53868.1"/>
    <property type="molecule type" value="Genomic_DNA"/>
</dbReference>
<reference evidence="1" key="1">
    <citation type="submission" date="2023-05" db="EMBL/GenBank/DDBJ databases">
        <title>Comparative genomics of Bacillaceae isolates and their secondary metabolite potential.</title>
        <authorList>
            <person name="Song L."/>
            <person name="Nielsen L.J."/>
            <person name="Mohite O."/>
            <person name="Xu X."/>
            <person name="Weber T."/>
            <person name="Kovacs A.T."/>
        </authorList>
    </citation>
    <scope>NUCLEOTIDE SEQUENCE</scope>
    <source>
        <strain evidence="1">LY1</strain>
    </source>
</reference>
<dbReference type="Pfam" id="PF05489">
    <property type="entry name" value="Phage_tail_X"/>
    <property type="match status" value="1"/>
</dbReference>
<name>A0AAX3X489_9BACI</name>
<dbReference type="InterPro" id="IPR008861">
    <property type="entry name" value="GpX-like"/>
</dbReference>
<sequence length="73" mass="8301">MATNTYTTISGDEWDGICFKHYGENGEMLLDKVMYANPSHMKTVVFSAGIVLNMPAFNLEEKQSLDDLPPWMR</sequence>
<dbReference type="RefSeq" id="WP_283872351.1">
    <property type="nucleotide sequence ID" value="NZ_CP126101.1"/>
</dbReference>
<accession>A0AAX3X489</accession>
<gene>
    <name evidence="1" type="ORF">QNH24_11710</name>
</gene>
<protein>
    <submittedName>
        <fullName evidence="1">Tail protein X</fullName>
    </submittedName>
</protein>
<proteinExistence type="predicted"/>
<organism evidence="1 2">
    <name type="scientific">Lysinibacillus pakistanensis</name>
    <dbReference type="NCBI Taxonomy" id="759811"/>
    <lineage>
        <taxon>Bacteria</taxon>
        <taxon>Bacillati</taxon>
        <taxon>Bacillota</taxon>
        <taxon>Bacilli</taxon>
        <taxon>Bacillales</taxon>
        <taxon>Bacillaceae</taxon>
        <taxon>Lysinibacillus</taxon>
    </lineage>
</organism>
<dbReference type="AlphaFoldDB" id="A0AAX3X489"/>
<evidence type="ECO:0000313" key="2">
    <source>
        <dbReference type="Proteomes" id="UP001178322"/>
    </source>
</evidence>
<dbReference type="Proteomes" id="UP001178322">
    <property type="component" value="Chromosome"/>
</dbReference>